<dbReference type="EMBL" id="CP002408">
    <property type="protein sequence ID" value="AFU57917.1"/>
    <property type="molecule type" value="Genomic_DNA"/>
</dbReference>
<accession>K0IIK8</accession>
<evidence type="ECO:0000256" key="1">
    <source>
        <dbReference type="SAM" id="MobiDB-lite"/>
    </source>
</evidence>
<name>K0IIK8_NITGG</name>
<proteinExistence type="predicted"/>
<dbReference type="HOGENOM" id="CLU_126931_0_0_2"/>
<evidence type="ECO:0000313" key="3">
    <source>
        <dbReference type="Proteomes" id="UP000008037"/>
    </source>
</evidence>
<feature type="compositionally biased region" description="Low complexity" evidence="1">
    <location>
        <begin position="43"/>
        <end position="65"/>
    </location>
</feature>
<dbReference type="AlphaFoldDB" id="K0IIK8"/>
<dbReference type="InParanoid" id="K0IIK8"/>
<sequence>MSEEDERRLTQADSDINEKEEEEHLEKDGAVAEANEEGQESIQAGVTEEGEQQQEAAAAATTTTTMSPEHTLLLQVLRRAKRQQDLITQIQKSLKTLASIEKSIGKATEQVRLLQSAIRDSQRQITQIQHQVAALEKAQAKGFQKIAKQKRVAVGGGGMKRASSATTKRKKRGMSKRK</sequence>
<keyword evidence="3" id="KW-1185">Reference proteome</keyword>
<protein>
    <submittedName>
        <fullName evidence="2">Uncharacterized protein</fullName>
    </submittedName>
</protein>
<dbReference type="RefSeq" id="WP_015018459.1">
    <property type="nucleotide sequence ID" value="NC_018719.1"/>
</dbReference>
<feature type="region of interest" description="Disordered" evidence="1">
    <location>
        <begin position="1"/>
        <end position="68"/>
    </location>
</feature>
<gene>
    <name evidence="2" type="ordered locus">Ngar_c09750</name>
</gene>
<reference evidence="2 3" key="1">
    <citation type="journal article" date="2012" name="Environ. Microbiol.">
        <title>The genome of the ammonia-oxidizing Candidatus Nitrososphaera gargensis: insights into metabolic versatility and environmental adaptations.</title>
        <authorList>
            <person name="Spang A."/>
            <person name="Poehlein A."/>
            <person name="Offre P."/>
            <person name="Zumbragel S."/>
            <person name="Haider S."/>
            <person name="Rychlik N."/>
            <person name="Nowka B."/>
            <person name="Schmeisser C."/>
            <person name="Lebedeva E.V."/>
            <person name="Rattei T."/>
            <person name="Bohm C."/>
            <person name="Schmid M."/>
            <person name="Galushko A."/>
            <person name="Hatzenpichler R."/>
            <person name="Weinmaier T."/>
            <person name="Daniel R."/>
            <person name="Schleper C."/>
            <person name="Spieck E."/>
            <person name="Streit W."/>
            <person name="Wagner M."/>
        </authorList>
    </citation>
    <scope>NUCLEOTIDE SEQUENCE [LARGE SCALE GENOMIC DNA]</scope>
    <source>
        <strain evidence="3">Ga9.2</strain>
    </source>
</reference>
<dbReference type="BioCyc" id="CNIT1237085:G1324-973-MONOMER"/>
<organism evidence="2 3">
    <name type="scientific">Nitrososphaera gargensis (strain Ga9.2)</name>
    <dbReference type="NCBI Taxonomy" id="1237085"/>
    <lineage>
        <taxon>Archaea</taxon>
        <taxon>Nitrososphaerota</taxon>
        <taxon>Nitrososphaeria</taxon>
        <taxon>Nitrososphaerales</taxon>
        <taxon>Nitrososphaeraceae</taxon>
        <taxon>Nitrososphaera</taxon>
    </lineage>
</organism>
<dbReference type="KEGG" id="nga:Ngar_c09750"/>
<evidence type="ECO:0000313" key="2">
    <source>
        <dbReference type="EMBL" id="AFU57917.1"/>
    </source>
</evidence>
<feature type="region of interest" description="Disordered" evidence="1">
    <location>
        <begin position="152"/>
        <end position="178"/>
    </location>
</feature>
<dbReference type="GeneID" id="13795370"/>
<dbReference type="Proteomes" id="UP000008037">
    <property type="component" value="Chromosome"/>
</dbReference>
<feature type="compositionally biased region" description="Basic and acidic residues" evidence="1">
    <location>
        <begin position="1"/>
        <end position="10"/>
    </location>
</feature>
<feature type="compositionally biased region" description="Basic residues" evidence="1">
    <location>
        <begin position="167"/>
        <end position="178"/>
    </location>
</feature>